<gene>
    <name evidence="1" type="ORF">SCE1572_14700</name>
</gene>
<name>S4XTH0_SORCE</name>
<reference evidence="1 2" key="1">
    <citation type="journal article" date="2013" name="Sci. Rep.">
        <title>Extraordinary expansion of a Sorangium cellulosum genome from an alkaline milieu.</title>
        <authorList>
            <person name="Han K."/>
            <person name="Li Z.F."/>
            <person name="Peng R."/>
            <person name="Zhu L.P."/>
            <person name="Zhou T."/>
            <person name="Wang L.G."/>
            <person name="Li S.G."/>
            <person name="Zhang X.B."/>
            <person name="Hu W."/>
            <person name="Wu Z.H."/>
            <person name="Qin N."/>
            <person name="Li Y.Z."/>
        </authorList>
    </citation>
    <scope>NUCLEOTIDE SEQUENCE [LARGE SCALE GENOMIC DNA]</scope>
    <source>
        <strain evidence="1 2">So0157-2</strain>
    </source>
</reference>
<protein>
    <submittedName>
        <fullName evidence="1">Uncharacterized protein</fullName>
    </submittedName>
</protein>
<dbReference type="AlphaFoldDB" id="S4XTH0"/>
<dbReference type="EMBL" id="CP003969">
    <property type="protein sequence ID" value="AGP35661.1"/>
    <property type="molecule type" value="Genomic_DNA"/>
</dbReference>
<evidence type="ECO:0000313" key="1">
    <source>
        <dbReference type="EMBL" id="AGP35661.1"/>
    </source>
</evidence>
<evidence type="ECO:0000313" key="2">
    <source>
        <dbReference type="Proteomes" id="UP000014803"/>
    </source>
</evidence>
<dbReference type="KEGG" id="scu:SCE1572_14700"/>
<sequence length="55" mass="6438">MLMVMDSMMLRLPTDLRKCFYIWATGSWAWRSRALQSTGMLLKIERGSAWERPGT</sequence>
<dbReference type="HOGENOM" id="CLU_3030048_0_0_7"/>
<accession>S4XTH0</accession>
<proteinExistence type="predicted"/>
<dbReference type="Proteomes" id="UP000014803">
    <property type="component" value="Chromosome"/>
</dbReference>
<organism evidence="1 2">
    <name type="scientific">Sorangium cellulosum So0157-2</name>
    <dbReference type="NCBI Taxonomy" id="1254432"/>
    <lineage>
        <taxon>Bacteria</taxon>
        <taxon>Pseudomonadati</taxon>
        <taxon>Myxococcota</taxon>
        <taxon>Polyangia</taxon>
        <taxon>Polyangiales</taxon>
        <taxon>Polyangiaceae</taxon>
        <taxon>Sorangium</taxon>
    </lineage>
</organism>